<dbReference type="Proteomes" id="UP000799423">
    <property type="component" value="Unassembled WGS sequence"/>
</dbReference>
<dbReference type="PANTHER" id="PTHR43142:SF4">
    <property type="entry name" value="CARBOXYLIC ESTER HYDROLASE"/>
    <property type="match status" value="1"/>
</dbReference>
<evidence type="ECO:0000256" key="1">
    <source>
        <dbReference type="ARBA" id="ARBA00005964"/>
    </source>
</evidence>
<dbReference type="Gene3D" id="3.40.50.1820">
    <property type="entry name" value="alpha/beta hydrolase"/>
    <property type="match status" value="1"/>
</dbReference>
<keyword evidence="4" id="KW-0472">Membrane</keyword>
<evidence type="ECO:0000259" key="6">
    <source>
        <dbReference type="Pfam" id="PF20684"/>
    </source>
</evidence>
<dbReference type="AlphaFoldDB" id="A0A6A7BD08"/>
<comment type="similarity">
    <text evidence="1">Belongs to the type-B carboxylesterase/lipase family.</text>
</comment>
<dbReference type="OrthoDB" id="6846267at2759"/>
<feature type="transmembrane region" description="Helical" evidence="4">
    <location>
        <begin position="20"/>
        <end position="40"/>
    </location>
</feature>
<proteinExistence type="inferred from homology"/>
<protein>
    <submittedName>
        <fullName evidence="7">Alpha/beta-hydrolase</fullName>
    </submittedName>
</protein>
<feature type="transmembrane region" description="Helical" evidence="4">
    <location>
        <begin position="216"/>
        <end position="237"/>
    </location>
</feature>
<dbReference type="PROSITE" id="PS00122">
    <property type="entry name" value="CARBOXYLESTERASE_B_1"/>
    <property type="match status" value="1"/>
</dbReference>
<evidence type="ECO:0000259" key="5">
    <source>
        <dbReference type="Pfam" id="PF00135"/>
    </source>
</evidence>
<name>A0A6A7BD08_9PLEO</name>
<keyword evidence="4" id="KW-1133">Transmembrane helix</keyword>
<dbReference type="Pfam" id="PF00135">
    <property type="entry name" value="COesterase"/>
    <property type="match status" value="1"/>
</dbReference>
<sequence length="941" mass="104401">MAASAPPQGLPLDDRSDALRIPIVTLIVFSSIFVILRLGISLKNRNYFLLTDHLLWTGYLLAIVGAVYSYKTAAVGGGKHVWDPIMTPANLEKYLHYVWVGQLLNLYGMALIKLSVCTYIFMLDFSRAFRVVIWFSVVLHLGLNFIFPSVILFGECDPISKHWDVAGTQPGSCWSATPRVVSGYSGAACNILTDLIYTMAPLIYISRVQLSKRTKWGVRAVFLLGLITTTISALKLYEMKSLNESADPTYTSVNLSIFAVAEVFVGAFTASLPPLRKTFENILRKVLPANFAGSSKNTRNSYMMQAAGSQQSAKLAVPRGNGDNESELSILPDDQVSGKGSDHAIMKTTLCAMYKAMLFVLAHVQGRPHKLTEVLGCASADHLLVLIILVTSRLPPIVPSNMAGSSKPFLRDLQFRGVVEGLTHIDSHSEPLCHFFGGVPYALPPVGPFRFQKPRPLPPCYRYGTKANPGRFTGGCGLCPQPGDRQSDGKLNVATWDEDCLQNNIWVPRGDPPAEGWPVLFWIHGGFLQWGSPNRIDCRALLSESPVKCIIVAPAYRLNIFGFLASRETFESCADSAVNLGFWDQRMALQWTYENINYFGGNASNITIGGYSAGSHSVFYQLAYDLGVPDDKAIVKRALMLSNGPGMQPKSLDEAQDQFDQLLKALDVPANLPAKEKLIRLRSLRSETLVEATNDIQLHQFRAVTDGSFVRHGLLNELSNGVFAQRMKKRGTKLIIGECSDEHHVYGTWRPPPPGFDNMLARLEADYSRDASRVLMSQYFPGRKLPAKYKSWQAAFGHIYADVQVHALERGMVNALVKNGAGNLIHRYRIEWRAKCVDKDMPPSFGASHASDMAIWFFGNGRKLEDHEKEVVARSFLGPLSQFLRDGDMKWDTEHAMQLRTLKRDGTLVVEEDMRLDEGMRLWDALKKVGATGNPAEIAKL</sequence>
<feature type="domain" description="Rhodopsin" evidence="6">
    <location>
        <begin position="36"/>
        <end position="280"/>
    </location>
</feature>
<dbReference type="InterPro" id="IPR049326">
    <property type="entry name" value="Rhodopsin_dom_fungi"/>
</dbReference>
<dbReference type="GO" id="GO:0016787">
    <property type="term" value="F:hydrolase activity"/>
    <property type="evidence" value="ECO:0007669"/>
    <property type="project" value="UniProtKB-KW"/>
</dbReference>
<dbReference type="PANTHER" id="PTHR43142">
    <property type="entry name" value="CARBOXYLIC ESTER HYDROLASE"/>
    <property type="match status" value="1"/>
</dbReference>
<feature type="transmembrane region" description="Helical" evidence="4">
    <location>
        <begin position="97"/>
        <end position="121"/>
    </location>
</feature>
<feature type="region of interest" description="Disordered" evidence="3">
    <location>
        <begin position="316"/>
        <end position="335"/>
    </location>
</feature>
<evidence type="ECO:0000256" key="2">
    <source>
        <dbReference type="ARBA" id="ARBA00022801"/>
    </source>
</evidence>
<dbReference type="Pfam" id="PF20684">
    <property type="entry name" value="Fung_rhodopsin"/>
    <property type="match status" value="1"/>
</dbReference>
<reference evidence="7" key="1">
    <citation type="submission" date="2020-01" db="EMBL/GenBank/DDBJ databases">
        <authorList>
            <consortium name="DOE Joint Genome Institute"/>
            <person name="Haridas S."/>
            <person name="Albert R."/>
            <person name="Binder M."/>
            <person name="Bloem J."/>
            <person name="Labutti K."/>
            <person name="Salamov A."/>
            <person name="Andreopoulos B."/>
            <person name="Baker S.E."/>
            <person name="Barry K."/>
            <person name="Bills G."/>
            <person name="Bluhm B.H."/>
            <person name="Cannon C."/>
            <person name="Castanera R."/>
            <person name="Culley D.E."/>
            <person name="Daum C."/>
            <person name="Ezra D."/>
            <person name="Gonzalez J.B."/>
            <person name="Henrissat B."/>
            <person name="Kuo A."/>
            <person name="Liang C."/>
            <person name="Lipzen A."/>
            <person name="Lutzoni F."/>
            <person name="Magnuson J."/>
            <person name="Mondo S."/>
            <person name="Nolan M."/>
            <person name="Ohm R."/>
            <person name="Pangilinan J."/>
            <person name="Park H.-J."/>
            <person name="Ramirez L."/>
            <person name="Alfaro M."/>
            <person name="Sun H."/>
            <person name="Tritt A."/>
            <person name="Yoshinaga Y."/>
            <person name="Zwiers L.-H."/>
            <person name="Turgeon B.G."/>
            <person name="Goodwin S.B."/>
            <person name="Spatafora J.W."/>
            <person name="Crous P.W."/>
            <person name="Grigoriev I.V."/>
        </authorList>
    </citation>
    <scope>NUCLEOTIDE SEQUENCE</scope>
    <source>
        <strain evidence="7">IPT5</strain>
    </source>
</reference>
<keyword evidence="4" id="KW-0812">Transmembrane</keyword>
<evidence type="ECO:0000256" key="3">
    <source>
        <dbReference type="SAM" id="MobiDB-lite"/>
    </source>
</evidence>
<feature type="transmembrane region" description="Helical" evidence="4">
    <location>
        <begin position="47"/>
        <end position="70"/>
    </location>
</feature>
<dbReference type="InterPro" id="IPR019826">
    <property type="entry name" value="Carboxylesterase_B_AS"/>
</dbReference>
<organism evidence="7 8">
    <name type="scientific">Plenodomus tracheiphilus IPT5</name>
    <dbReference type="NCBI Taxonomy" id="1408161"/>
    <lineage>
        <taxon>Eukaryota</taxon>
        <taxon>Fungi</taxon>
        <taxon>Dikarya</taxon>
        <taxon>Ascomycota</taxon>
        <taxon>Pezizomycotina</taxon>
        <taxon>Dothideomycetes</taxon>
        <taxon>Pleosporomycetidae</taxon>
        <taxon>Pleosporales</taxon>
        <taxon>Pleosporineae</taxon>
        <taxon>Leptosphaeriaceae</taxon>
        <taxon>Plenodomus</taxon>
    </lineage>
</organism>
<evidence type="ECO:0000313" key="7">
    <source>
        <dbReference type="EMBL" id="KAF2853152.1"/>
    </source>
</evidence>
<feature type="domain" description="Carboxylesterase type B" evidence="5">
    <location>
        <begin position="417"/>
        <end position="889"/>
    </location>
</feature>
<feature type="transmembrane region" description="Helical" evidence="4">
    <location>
        <begin position="133"/>
        <end position="154"/>
    </location>
</feature>
<gene>
    <name evidence="7" type="ORF">T440DRAFT_548751</name>
</gene>
<accession>A0A6A7BD08</accession>
<dbReference type="SUPFAM" id="SSF53474">
    <property type="entry name" value="alpha/beta-Hydrolases"/>
    <property type="match status" value="1"/>
</dbReference>
<feature type="transmembrane region" description="Helical" evidence="4">
    <location>
        <begin position="184"/>
        <end position="204"/>
    </location>
</feature>
<evidence type="ECO:0000256" key="4">
    <source>
        <dbReference type="SAM" id="Phobius"/>
    </source>
</evidence>
<dbReference type="EMBL" id="MU006296">
    <property type="protein sequence ID" value="KAF2853152.1"/>
    <property type="molecule type" value="Genomic_DNA"/>
</dbReference>
<evidence type="ECO:0000313" key="8">
    <source>
        <dbReference type="Proteomes" id="UP000799423"/>
    </source>
</evidence>
<dbReference type="InterPro" id="IPR029058">
    <property type="entry name" value="AB_hydrolase_fold"/>
</dbReference>
<keyword evidence="2 7" id="KW-0378">Hydrolase</keyword>
<keyword evidence="8" id="KW-1185">Reference proteome</keyword>
<dbReference type="InterPro" id="IPR002018">
    <property type="entry name" value="CarbesteraseB"/>
</dbReference>